<keyword evidence="1" id="KW-1185">Reference proteome</keyword>
<gene>
    <name evidence="2" type="primary">LOC109676438</name>
</gene>
<dbReference type="RefSeq" id="XP_073909389.1">
    <property type="nucleotide sequence ID" value="XM_074053288.1"/>
</dbReference>
<protein>
    <submittedName>
        <fullName evidence="2">Olfactory receptor 7E178-like</fullName>
    </submittedName>
</protein>
<organism evidence="1 2">
    <name type="scientific">Castor canadensis</name>
    <name type="common">American beaver</name>
    <dbReference type="NCBI Taxonomy" id="51338"/>
    <lineage>
        <taxon>Eukaryota</taxon>
        <taxon>Metazoa</taxon>
        <taxon>Chordata</taxon>
        <taxon>Craniata</taxon>
        <taxon>Vertebrata</taxon>
        <taxon>Euteleostomi</taxon>
        <taxon>Mammalia</taxon>
        <taxon>Eutheria</taxon>
        <taxon>Euarchontoglires</taxon>
        <taxon>Glires</taxon>
        <taxon>Rodentia</taxon>
        <taxon>Castorimorpha</taxon>
        <taxon>Castoridae</taxon>
        <taxon>Castor</taxon>
    </lineage>
</organism>
<sequence length="493" mass="55300">MGESMDQHTLGITKVGNSLTHCPSIIEARNLAGVSEFHLMGLSEDPELQPILFGIFLIMYLITVFGDLLIIMAVSSDSNLQTPIHVVLASLMYTVVTPMLNPFIYSLRNRDLSKTLKRLHSVCLRKLPLRLHSFQSCSQELNLRWTPGVGRSLNLHSLAMTKEESGLSYCASNVEALNLTSVTEFHLMEISTDPEFQPIILGLFLSMYLVTVLGNLLIILAVTSASNLHNPMYFFLCNLSLVDICFISTTVPKMIADIQTNNRVISYVDCLTQMSLCIIFANMDDMLLTVMAYDRFVAICHPLHYPVTMNSHFCCVLVLMSFMFSLLDSQLHNLIALQFTCFKDVEISNYFCDPSQILNLSCSETLKNSMVRYFLLSVFGFVPFSGILFSYYKIVSSILRMPSSSGMDKAFSTCGSHLSVVCLFYGTALGVYFDSTISHCSSHVVVASLMYTVVTPMLNPFIYCLRNRDISQTLKRLPNKTTLTQALWHLFGL</sequence>
<name>A0AC58KWY9_CASCN</name>
<evidence type="ECO:0000313" key="2">
    <source>
        <dbReference type="RefSeq" id="XP_073909389.1"/>
    </source>
</evidence>
<evidence type="ECO:0000313" key="1">
    <source>
        <dbReference type="Proteomes" id="UP001732720"/>
    </source>
</evidence>
<accession>A0AC58KWY9</accession>
<reference evidence="2" key="1">
    <citation type="submission" date="2025-08" db="UniProtKB">
        <authorList>
            <consortium name="RefSeq"/>
        </authorList>
    </citation>
    <scope>IDENTIFICATION</scope>
</reference>
<dbReference type="Proteomes" id="UP001732720">
    <property type="component" value="Chromosome 14"/>
</dbReference>
<proteinExistence type="predicted"/>